<keyword evidence="2" id="KW-1185">Reference proteome</keyword>
<accession>A0ABR7HII3</accession>
<reference evidence="1 2" key="1">
    <citation type="submission" date="2020-08" db="EMBL/GenBank/DDBJ databases">
        <title>Genome public.</title>
        <authorList>
            <person name="Liu C."/>
            <person name="Sun Q."/>
        </authorList>
    </citation>
    <scope>NUCLEOTIDE SEQUENCE [LARGE SCALE GENOMIC DNA]</scope>
    <source>
        <strain evidence="1 2">NSJ-71</strain>
    </source>
</reference>
<dbReference type="Proteomes" id="UP000636755">
    <property type="component" value="Unassembled WGS sequence"/>
</dbReference>
<protein>
    <submittedName>
        <fullName evidence="1">DUF2974 domain-containing protein</fullName>
    </submittedName>
</protein>
<evidence type="ECO:0000313" key="2">
    <source>
        <dbReference type="Proteomes" id="UP000636755"/>
    </source>
</evidence>
<dbReference type="RefSeq" id="WP_186934639.1">
    <property type="nucleotide sequence ID" value="NZ_JACOPS010000001.1"/>
</dbReference>
<gene>
    <name evidence="1" type="ORF">H8R91_01855</name>
</gene>
<dbReference type="Pfam" id="PF11187">
    <property type="entry name" value="Mbeg1-like"/>
    <property type="match status" value="1"/>
</dbReference>
<sequence>MNNLINYLKWRGDLGFDISPLNEVDALIFSELVYLDFSGYTEKSQLPLSDINKLYFKEKRDVVFKDYYVFKDFYNTVGKEITKLLSESAKSNRLKNIYVSDFAAYDCEDNPMQFGACTFHFDTDKLFIAYRGTDNTLNGWKEDCMIAITDNIPSQLNAAAYLSMVANKYPNSEIYLGGHSKGGNLAIYSAVNTFPEIKDRIIAVYNNDGPGFSKEFIESEQHKEIADRITTFVPQSSFVGMLLEHDEDYIIVKSASHSFWQHDAFSWNVVGTHFVHLDEDTKSIKFAEKNMKELIDGLTTEQKKQIIDSVFQIMAEGGKITFDDIRKAGIKNIPTMIKAFNKIDNESKKALTDGIALLAKLSIKNGYEINKPEPKGKLKKKGLV</sequence>
<dbReference type="InterPro" id="IPR024499">
    <property type="entry name" value="Mbeg1-like"/>
</dbReference>
<dbReference type="SUPFAM" id="SSF53474">
    <property type="entry name" value="alpha/beta-Hydrolases"/>
    <property type="match status" value="1"/>
</dbReference>
<name>A0ABR7HII3_9FIRM</name>
<dbReference type="EMBL" id="JACOPS010000001">
    <property type="protein sequence ID" value="MBC5727292.1"/>
    <property type="molecule type" value="Genomic_DNA"/>
</dbReference>
<dbReference type="Gene3D" id="3.40.50.1820">
    <property type="entry name" value="alpha/beta hydrolase"/>
    <property type="match status" value="1"/>
</dbReference>
<comment type="caution">
    <text evidence="1">The sequence shown here is derived from an EMBL/GenBank/DDBJ whole genome shotgun (WGS) entry which is preliminary data.</text>
</comment>
<organism evidence="1 2">
    <name type="scientific">Ruminococcus intestinalis</name>
    <dbReference type="NCBI Taxonomy" id="2763066"/>
    <lineage>
        <taxon>Bacteria</taxon>
        <taxon>Bacillati</taxon>
        <taxon>Bacillota</taxon>
        <taxon>Clostridia</taxon>
        <taxon>Eubacteriales</taxon>
        <taxon>Oscillospiraceae</taxon>
        <taxon>Ruminococcus</taxon>
    </lineage>
</organism>
<proteinExistence type="predicted"/>
<dbReference type="InterPro" id="IPR029058">
    <property type="entry name" value="AB_hydrolase_fold"/>
</dbReference>
<evidence type="ECO:0000313" key="1">
    <source>
        <dbReference type="EMBL" id="MBC5727292.1"/>
    </source>
</evidence>